<dbReference type="OrthoDB" id="3797035at2"/>
<dbReference type="AlphaFoldDB" id="A0A3G6IX38"/>
<evidence type="ECO:0000256" key="1">
    <source>
        <dbReference type="SAM" id="MobiDB-lite"/>
    </source>
</evidence>
<sequence length="861" mass="92346">MLSTGVAVGLLVGVLGMPDTALGEGLPVSPSAQSTRERWVNPNVREIDAEGDLRIALTQVPTSVELGSPLSLRAEVLNESDEPLNADNLRILIAHADSEDSLGQSREVLAADPSAYPYRATPIKLSGVIEPGEAKEISLEVSTAEQGDGLRLQAGGVYPVMVALESSSEGIVSTQRFLSAVRSSDEEEQESTALSVLVPLSAPIDAVGGETGDAPEPAELLLQSEDLAHNFGPGGHLGQTLNDFDAFATAYPQAARGTCLGIDPELVRTAARMSQGYKVAQQRPSVVSQKQRLRDSWGSGGEDIESTEGTGQEIAAQWLNHLREIAERSCTVALPWANADLDAVQATNNEWLMREALQRGQITLSNVLGSEPLDNVVIPGKGYISPPSVSSMGWADQASIPQSSTLDPLGKAWFEQGEQNPKPEPENTSDSALEQTQPQAPSSLPPRPQQPVRVLMADNTIWAAPRSGNTALLGPNIWAKTYPGSLAALLADASDTPDTKGYSNYNTRFDARLDAAPARLATASAAIEFEAEQSEDPVLVMLPTDASSPKTLLNTVGELVERGDAETITLDRYLALDPEETEELAAQQMPEPPGFGAPFDDPTVISDTEISRARQQADYIDDLTQLMVPDPAVAIGPYSFTAPLRMDVLRALSSNGRGSIATFDQTVERENALLNQNRDTLTELRSSVTLLPPGNVYTRWSDSSPLLIAARNGLPLPVDARILYDAPEGASVNVEERLLIPAKGSITAQMTATLPTDSGRTDIDLWLATPSGAAISNPVTIGVQTRSGIIGSKLSTVLIVLTLVGLLFLGVIRRRRAKRRVQRFDASKRAPRPPQRYAQSTRYVAHPKSQRRPRREEGEGH</sequence>
<feature type="compositionally biased region" description="Polar residues" evidence="1">
    <location>
        <begin position="426"/>
        <end position="442"/>
    </location>
</feature>
<dbReference type="RefSeq" id="WP_123961154.1">
    <property type="nucleotide sequence ID" value="NZ_CP033898.1"/>
</dbReference>
<feature type="transmembrane region" description="Helical" evidence="2">
    <location>
        <begin position="794"/>
        <end position="812"/>
    </location>
</feature>
<organism evidence="3 4">
    <name type="scientific">Corynebacterium pseudopelargi</name>
    <dbReference type="NCBI Taxonomy" id="2080757"/>
    <lineage>
        <taxon>Bacteria</taxon>
        <taxon>Bacillati</taxon>
        <taxon>Actinomycetota</taxon>
        <taxon>Actinomycetes</taxon>
        <taxon>Mycobacteriales</taxon>
        <taxon>Corynebacteriaceae</taxon>
        <taxon>Corynebacterium</taxon>
    </lineage>
</organism>
<keyword evidence="4" id="KW-1185">Reference proteome</keyword>
<proteinExistence type="predicted"/>
<dbReference type="KEGG" id="cpso:CPPEL_11170"/>
<accession>A0A3G6IX38</accession>
<evidence type="ECO:0000313" key="4">
    <source>
        <dbReference type="Proteomes" id="UP000271426"/>
    </source>
</evidence>
<protein>
    <recommendedName>
        <fullName evidence="5">Secreted protein</fullName>
    </recommendedName>
</protein>
<evidence type="ECO:0008006" key="5">
    <source>
        <dbReference type="Google" id="ProtNLM"/>
    </source>
</evidence>
<gene>
    <name evidence="3" type="ORF">CPPEL_11170</name>
</gene>
<dbReference type="Pfam" id="PF19516">
    <property type="entry name" value="DUF6049"/>
    <property type="match status" value="1"/>
</dbReference>
<feature type="region of interest" description="Disordered" evidence="1">
    <location>
        <begin position="415"/>
        <end position="450"/>
    </location>
</feature>
<dbReference type="EMBL" id="CP033898">
    <property type="protein sequence ID" value="AZA10325.1"/>
    <property type="molecule type" value="Genomic_DNA"/>
</dbReference>
<dbReference type="Proteomes" id="UP000271426">
    <property type="component" value="Chromosome"/>
</dbReference>
<reference evidence="3 4" key="1">
    <citation type="submission" date="2018-11" db="EMBL/GenBank/DDBJ databases">
        <authorList>
            <person name="Kleinhagauer T."/>
            <person name="Glaeser S.P."/>
            <person name="Spergser J."/>
            <person name="Ruckert C."/>
            <person name="Kaempfer P."/>
            <person name="Busse H.-J."/>
        </authorList>
    </citation>
    <scope>NUCLEOTIDE SEQUENCE [LARGE SCALE GENOMIC DNA]</scope>
    <source>
        <strain evidence="3 4">812CH</strain>
    </source>
</reference>
<keyword evidence="2" id="KW-0472">Membrane</keyword>
<keyword evidence="2" id="KW-1133">Transmembrane helix</keyword>
<keyword evidence="2" id="KW-0812">Transmembrane</keyword>
<feature type="region of interest" description="Disordered" evidence="1">
    <location>
        <begin position="820"/>
        <end position="861"/>
    </location>
</feature>
<evidence type="ECO:0000256" key="2">
    <source>
        <dbReference type="SAM" id="Phobius"/>
    </source>
</evidence>
<dbReference type="InterPro" id="IPR046112">
    <property type="entry name" value="DUF6049"/>
</dbReference>
<name>A0A3G6IX38_9CORY</name>
<evidence type="ECO:0000313" key="3">
    <source>
        <dbReference type="EMBL" id="AZA10325.1"/>
    </source>
</evidence>
<feature type="region of interest" description="Disordered" evidence="1">
    <location>
        <begin position="284"/>
        <end position="308"/>
    </location>
</feature>